<dbReference type="OrthoDB" id="3647650at2"/>
<dbReference type="SUPFAM" id="SSF50969">
    <property type="entry name" value="YVTN repeat-like/Quinoprotein amine dehydrogenase"/>
    <property type="match status" value="1"/>
</dbReference>
<protein>
    <submittedName>
        <fullName evidence="4">Dipeptidyl aminopeptidase/acylaminoacyl peptidase</fullName>
    </submittedName>
</protein>
<accession>A0A1Y5XGH3</accession>
<feature type="domain" description="Peptidase S9 prolyl oligopeptidase catalytic" evidence="3">
    <location>
        <begin position="382"/>
        <end position="584"/>
    </location>
</feature>
<evidence type="ECO:0000313" key="5">
    <source>
        <dbReference type="Proteomes" id="UP000192674"/>
    </source>
</evidence>
<dbReference type="PANTHER" id="PTHR42776:SF4">
    <property type="entry name" value="ACYLAMINO-ACID-RELEASING ENZYME"/>
    <property type="match status" value="1"/>
</dbReference>
<evidence type="ECO:0000259" key="3">
    <source>
        <dbReference type="Pfam" id="PF00326"/>
    </source>
</evidence>
<keyword evidence="1" id="KW-0378">Hydrolase</keyword>
<evidence type="ECO:0000313" key="4">
    <source>
        <dbReference type="EMBL" id="SMC92967.1"/>
    </source>
</evidence>
<feature type="signal peptide" evidence="2">
    <location>
        <begin position="1"/>
        <end position="24"/>
    </location>
</feature>
<dbReference type="Proteomes" id="UP000192674">
    <property type="component" value="Unassembled WGS sequence"/>
</dbReference>
<keyword evidence="4" id="KW-0031">Aminopeptidase</keyword>
<sequence length="587" mass="63236">MRKRITLAVLALAAATLSSAPASAAPRAMEVKDVVEVRQIPETRISPDGRQVAFLVSEPSVTANKVVSRVMVADFDRPDRARSVYAGERMTNLGWHGDSITFLSAVDGADEVWSVPAAGGRPRKLIDAPVPAVPIGGQRFAFYNSYTPAHDAKVLRHEWSPDGRSLAFITPHLVQPDTRAGVVYDENKYGLQSIVEGQYSSARVGVWLWEAGRPRHLTDLDLGPQGGLGPSVTWAADGSRLELAFRGKSWVIDVRTGAQVNVPLSNPPAPPSLGTDNFSAFSYAGNRAAAVRQTWSAPPRLVVIDGQQVRDGHNPNAHFAGVRFRPPVAAQWTDVHGHQASGYQIVPPQCQSTRCPAIVVTHGRDASTNRFMSDTHEWQYPSQLFAAKGYVVLGVDESATAPGGPGKDWPETLQNLLEPVAMMEAAVRSGIDAGFVDPNRVGIAGFSRGAEVSQLAAAHSTMFKAVSAGEGGNGTVGYWLFGAQAPNTEETAKRTFGGSPVDPKAAEHWRQFAADLRAANIRTPMLLQAASFNAVASMELRAYLKAQGVPVDLIVYPGETHLFHQPAHRAAAMTQNLTWFDRWLTAP</sequence>
<dbReference type="SUPFAM" id="SSF53474">
    <property type="entry name" value="alpha/beta-Hydrolases"/>
    <property type="match status" value="1"/>
</dbReference>
<dbReference type="AlphaFoldDB" id="A0A1Y5XGH3"/>
<keyword evidence="2" id="KW-0732">Signal</keyword>
<evidence type="ECO:0000256" key="1">
    <source>
        <dbReference type="ARBA" id="ARBA00022801"/>
    </source>
</evidence>
<name>A0A1Y5XGH3_KIBAR</name>
<dbReference type="Gene3D" id="2.120.10.30">
    <property type="entry name" value="TolB, C-terminal domain"/>
    <property type="match status" value="1"/>
</dbReference>
<organism evidence="4 5">
    <name type="scientific">Kibdelosporangium aridum</name>
    <dbReference type="NCBI Taxonomy" id="2030"/>
    <lineage>
        <taxon>Bacteria</taxon>
        <taxon>Bacillati</taxon>
        <taxon>Actinomycetota</taxon>
        <taxon>Actinomycetes</taxon>
        <taxon>Pseudonocardiales</taxon>
        <taxon>Pseudonocardiaceae</taxon>
        <taxon>Kibdelosporangium</taxon>
    </lineage>
</organism>
<dbReference type="GO" id="GO:0006508">
    <property type="term" value="P:proteolysis"/>
    <property type="evidence" value="ECO:0007669"/>
    <property type="project" value="InterPro"/>
</dbReference>
<dbReference type="PANTHER" id="PTHR42776">
    <property type="entry name" value="SERINE PEPTIDASE S9 FAMILY MEMBER"/>
    <property type="match status" value="1"/>
</dbReference>
<dbReference type="GO" id="GO:0004252">
    <property type="term" value="F:serine-type endopeptidase activity"/>
    <property type="evidence" value="ECO:0007669"/>
    <property type="project" value="TreeGrafter"/>
</dbReference>
<dbReference type="RefSeq" id="WP_160096515.1">
    <property type="nucleotide sequence ID" value="NZ_FWXV01000002.1"/>
</dbReference>
<proteinExistence type="predicted"/>
<dbReference type="GO" id="GO:0004177">
    <property type="term" value="F:aminopeptidase activity"/>
    <property type="evidence" value="ECO:0007669"/>
    <property type="project" value="UniProtKB-KW"/>
</dbReference>
<dbReference type="InterPro" id="IPR001375">
    <property type="entry name" value="Peptidase_S9_cat"/>
</dbReference>
<dbReference type="InterPro" id="IPR011042">
    <property type="entry name" value="6-blade_b-propeller_TolB-like"/>
</dbReference>
<reference evidence="4 5" key="1">
    <citation type="submission" date="2017-04" db="EMBL/GenBank/DDBJ databases">
        <authorList>
            <person name="Afonso C.L."/>
            <person name="Miller P.J."/>
            <person name="Scott M.A."/>
            <person name="Spackman E."/>
            <person name="Goraichik I."/>
            <person name="Dimitrov K.M."/>
            <person name="Suarez D.L."/>
            <person name="Swayne D.E."/>
        </authorList>
    </citation>
    <scope>NUCLEOTIDE SEQUENCE [LARGE SCALE GENOMIC DNA]</scope>
    <source>
        <strain evidence="4 5">DSM 43828</strain>
    </source>
</reference>
<gene>
    <name evidence="4" type="ORF">SAMN05661093_02908</name>
</gene>
<dbReference type="InterPro" id="IPR011044">
    <property type="entry name" value="Quino_amine_DH_bsu"/>
</dbReference>
<keyword evidence="5" id="KW-1185">Reference proteome</keyword>
<dbReference type="Pfam" id="PF00326">
    <property type="entry name" value="Peptidase_S9"/>
    <property type="match status" value="1"/>
</dbReference>
<dbReference type="Gene3D" id="3.40.50.1820">
    <property type="entry name" value="alpha/beta hydrolase"/>
    <property type="match status" value="1"/>
</dbReference>
<keyword evidence="4" id="KW-0645">Protease</keyword>
<dbReference type="InterPro" id="IPR029058">
    <property type="entry name" value="AB_hydrolase_fold"/>
</dbReference>
<dbReference type="EMBL" id="FWXV01000002">
    <property type="protein sequence ID" value="SMC92967.1"/>
    <property type="molecule type" value="Genomic_DNA"/>
</dbReference>
<feature type="chain" id="PRO_5012215704" evidence="2">
    <location>
        <begin position="25"/>
        <end position="587"/>
    </location>
</feature>
<evidence type="ECO:0000256" key="2">
    <source>
        <dbReference type="SAM" id="SignalP"/>
    </source>
</evidence>